<dbReference type="PANTHER" id="PTHR43214:SF41">
    <property type="entry name" value="NITRATE_NITRITE RESPONSE REGULATOR PROTEIN NARP"/>
    <property type="match status" value="1"/>
</dbReference>
<feature type="domain" description="HTH luxR-type" evidence="6">
    <location>
        <begin position="145"/>
        <end position="210"/>
    </location>
</feature>
<gene>
    <name evidence="8" type="ORF">LQ567_02600</name>
</gene>
<comment type="caution">
    <text evidence="8">The sequence shown here is derived from an EMBL/GenBank/DDBJ whole genome shotgun (WGS) entry which is preliminary data.</text>
</comment>
<dbReference type="PROSITE" id="PS50110">
    <property type="entry name" value="RESPONSE_REGULATORY"/>
    <property type="match status" value="1"/>
</dbReference>
<dbReference type="SMART" id="SM00448">
    <property type="entry name" value="REC"/>
    <property type="match status" value="1"/>
</dbReference>
<evidence type="ECO:0000256" key="5">
    <source>
        <dbReference type="PROSITE-ProRule" id="PRU00169"/>
    </source>
</evidence>
<evidence type="ECO:0000259" key="7">
    <source>
        <dbReference type="PROSITE" id="PS50110"/>
    </source>
</evidence>
<keyword evidence="3" id="KW-0238">DNA-binding</keyword>
<protein>
    <submittedName>
        <fullName evidence="8">Response regulator transcription factor</fullName>
    </submittedName>
</protein>
<evidence type="ECO:0000256" key="4">
    <source>
        <dbReference type="ARBA" id="ARBA00023163"/>
    </source>
</evidence>
<dbReference type="Proteomes" id="UP001199816">
    <property type="component" value="Unassembled WGS sequence"/>
</dbReference>
<dbReference type="InterPro" id="IPR016032">
    <property type="entry name" value="Sig_transdc_resp-reg_C-effctor"/>
</dbReference>
<keyword evidence="2" id="KW-0805">Transcription regulation</keyword>
<dbReference type="InterPro" id="IPR000792">
    <property type="entry name" value="Tscrpt_reg_LuxR_C"/>
</dbReference>
<evidence type="ECO:0000313" key="8">
    <source>
        <dbReference type="EMBL" id="MCD2421634.1"/>
    </source>
</evidence>
<dbReference type="InterPro" id="IPR039420">
    <property type="entry name" value="WalR-like"/>
</dbReference>
<organism evidence="8 9">
    <name type="scientific">Niabella pedocola</name>
    <dbReference type="NCBI Taxonomy" id="1752077"/>
    <lineage>
        <taxon>Bacteria</taxon>
        <taxon>Pseudomonadati</taxon>
        <taxon>Bacteroidota</taxon>
        <taxon>Chitinophagia</taxon>
        <taxon>Chitinophagales</taxon>
        <taxon>Chitinophagaceae</taxon>
        <taxon>Niabella</taxon>
    </lineage>
</organism>
<sequence length="212" mass="23500">MLQHPPLPVIAIVDDHPIVIEGLKNLLTSETPFEIVSFTRGSQFLDYLKTNNADMVLLDVVLPDMTGLELCAAVKKNYPEITVLAISNQAERSIISQMLQNGASGYLLKNASADELLDGIENGLKGETVLSPAVKEILSRPSPNDWNGIPVLTKREKEILRLISEGLSSTDIADKLFLSQLTVETHRRNIIQKFQTSNMFSVIRLALEHKII</sequence>
<keyword evidence="1 5" id="KW-0597">Phosphoprotein</keyword>
<accession>A0ABS8PKJ6</accession>
<dbReference type="InterPro" id="IPR001789">
    <property type="entry name" value="Sig_transdc_resp-reg_receiver"/>
</dbReference>
<dbReference type="SUPFAM" id="SSF52172">
    <property type="entry name" value="CheY-like"/>
    <property type="match status" value="1"/>
</dbReference>
<dbReference type="CDD" id="cd06170">
    <property type="entry name" value="LuxR_C_like"/>
    <property type="match status" value="1"/>
</dbReference>
<dbReference type="PROSITE" id="PS00622">
    <property type="entry name" value="HTH_LUXR_1"/>
    <property type="match status" value="1"/>
</dbReference>
<dbReference type="EMBL" id="JAJNEC010000003">
    <property type="protein sequence ID" value="MCD2421634.1"/>
    <property type="molecule type" value="Genomic_DNA"/>
</dbReference>
<evidence type="ECO:0000256" key="3">
    <source>
        <dbReference type="ARBA" id="ARBA00023125"/>
    </source>
</evidence>
<dbReference type="PRINTS" id="PR00038">
    <property type="entry name" value="HTHLUXR"/>
</dbReference>
<reference evidence="8 9" key="1">
    <citation type="submission" date="2021-11" db="EMBL/GenBank/DDBJ databases">
        <title>Genomic of Niabella pedocola.</title>
        <authorList>
            <person name="Wu T."/>
        </authorList>
    </citation>
    <scope>NUCLEOTIDE SEQUENCE [LARGE SCALE GENOMIC DNA]</scope>
    <source>
        <strain evidence="8 9">JCM 31011</strain>
    </source>
</reference>
<keyword evidence="4" id="KW-0804">Transcription</keyword>
<dbReference type="PROSITE" id="PS50043">
    <property type="entry name" value="HTH_LUXR_2"/>
    <property type="match status" value="1"/>
</dbReference>
<dbReference type="CDD" id="cd17535">
    <property type="entry name" value="REC_NarL-like"/>
    <property type="match status" value="1"/>
</dbReference>
<dbReference type="SMART" id="SM00421">
    <property type="entry name" value="HTH_LUXR"/>
    <property type="match status" value="1"/>
</dbReference>
<feature type="domain" description="Response regulatory" evidence="7">
    <location>
        <begin position="9"/>
        <end position="124"/>
    </location>
</feature>
<evidence type="ECO:0000256" key="1">
    <source>
        <dbReference type="ARBA" id="ARBA00022553"/>
    </source>
</evidence>
<dbReference type="Pfam" id="PF00196">
    <property type="entry name" value="GerE"/>
    <property type="match status" value="1"/>
</dbReference>
<dbReference type="InterPro" id="IPR058245">
    <property type="entry name" value="NreC/VraR/RcsB-like_REC"/>
</dbReference>
<keyword evidence="9" id="KW-1185">Reference proteome</keyword>
<feature type="modified residue" description="4-aspartylphosphate" evidence="5">
    <location>
        <position position="59"/>
    </location>
</feature>
<evidence type="ECO:0000256" key="2">
    <source>
        <dbReference type="ARBA" id="ARBA00023015"/>
    </source>
</evidence>
<evidence type="ECO:0000259" key="6">
    <source>
        <dbReference type="PROSITE" id="PS50043"/>
    </source>
</evidence>
<dbReference type="PANTHER" id="PTHR43214">
    <property type="entry name" value="TWO-COMPONENT RESPONSE REGULATOR"/>
    <property type="match status" value="1"/>
</dbReference>
<dbReference type="SUPFAM" id="SSF46894">
    <property type="entry name" value="C-terminal effector domain of the bipartite response regulators"/>
    <property type="match status" value="1"/>
</dbReference>
<dbReference type="Gene3D" id="3.40.50.2300">
    <property type="match status" value="1"/>
</dbReference>
<dbReference type="Pfam" id="PF00072">
    <property type="entry name" value="Response_reg"/>
    <property type="match status" value="1"/>
</dbReference>
<dbReference type="RefSeq" id="WP_231002539.1">
    <property type="nucleotide sequence ID" value="NZ_JAJNEC010000003.1"/>
</dbReference>
<dbReference type="InterPro" id="IPR011006">
    <property type="entry name" value="CheY-like_superfamily"/>
</dbReference>
<proteinExistence type="predicted"/>
<name>A0ABS8PKJ6_9BACT</name>
<evidence type="ECO:0000313" key="9">
    <source>
        <dbReference type="Proteomes" id="UP001199816"/>
    </source>
</evidence>